<evidence type="ECO:0000259" key="1">
    <source>
        <dbReference type="Pfam" id="PF01408"/>
    </source>
</evidence>
<dbReference type="Pfam" id="PF01408">
    <property type="entry name" value="GFO_IDH_MocA"/>
    <property type="match status" value="1"/>
</dbReference>
<evidence type="ECO:0000313" key="3">
    <source>
        <dbReference type="EMBL" id="MFD1149072.1"/>
    </source>
</evidence>
<feature type="domain" description="GFO/IDH/MocA-like oxidoreductase" evidence="2">
    <location>
        <begin position="136"/>
        <end position="239"/>
    </location>
</feature>
<dbReference type="Pfam" id="PF22725">
    <property type="entry name" value="GFO_IDH_MocA_C3"/>
    <property type="match status" value="1"/>
</dbReference>
<sequence>MRVALIGAGYIAGRHAAALTGLGAEVVGHVGRTGVEEAAARWGGRPYRTTADLLAREDVDAAWICVPPAAHGDIEHTLIEHGVPFYVEKPIGVDLDVPRRVAAGVRDRGLIAGAGYYWRGMDVVPDLRRMLAETPPHLVRAAWHGLVPPVPWWRVEAKSGGQVVEQATHLYDLARFLLGEADVLHAVARHVPLAPYPDLDVAAVSAATLAFDSGPLAVFTATCVLHATVDAGIEFHCEGRKLTLTNKVLRREDADGSHEAPVGRDPLVIADERFLAAVGSGDPSLLVCDYADALRTQELCCRVRETADRVPF</sequence>
<dbReference type="SUPFAM" id="SSF55347">
    <property type="entry name" value="Glyceraldehyde-3-phosphate dehydrogenase-like, C-terminal domain"/>
    <property type="match status" value="1"/>
</dbReference>
<comment type="caution">
    <text evidence="3">The sequence shown here is derived from an EMBL/GenBank/DDBJ whole genome shotgun (WGS) entry which is preliminary data.</text>
</comment>
<protein>
    <submittedName>
        <fullName evidence="3">Gfo/Idh/MocA family protein</fullName>
    </submittedName>
</protein>
<dbReference type="SUPFAM" id="SSF51735">
    <property type="entry name" value="NAD(P)-binding Rossmann-fold domains"/>
    <property type="match status" value="1"/>
</dbReference>
<gene>
    <name evidence="3" type="ORF">ACFQ3T_18225</name>
</gene>
<proteinExistence type="predicted"/>
<evidence type="ECO:0000259" key="2">
    <source>
        <dbReference type="Pfam" id="PF22725"/>
    </source>
</evidence>
<dbReference type="PANTHER" id="PTHR43249:SF1">
    <property type="entry name" value="D-GLUCOSIDE 3-DEHYDROGENASE"/>
    <property type="match status" value="1"/>
</dbReference>
<name>A0ABW3QW78_9PSEU</name>
<accession>A0ABW3QW78</accession>
<dbReference type="InterPro" id="IPR036291">
    <property type="entry name" value="NAD(P)-bd_dom_sf"/>
</dbReference>
<feature type="domain" description="Gfo/Idh/MocA-like oxidoreductase N-terminal" evidence="1">
    <location>
        <begin position="1"/>
        <end position="115"/>
    </location>
</feature>
<keyword evidence="4" id="KW-1185">Reference proteome</keyword>
<dbReference type="InterPro" id="IPR052515">
    <property type="entry name" value="Gfo/Idh/MocA_Oxidoreductase"/>
</dbReference>
<dbReference type="Proteomes" id="UP001597168">
    <property type="component" value="Unassembled WGS sequence"/>
</dbReference>
<organism evidence="3 4">
    <name type="scientific">Saccharothrix hoggarensis</name>
    <dbReference type="NCBI Taxonomy" id="913853"/>
    <lineage>
        <taxon>Bacteria</taxon>
        <taxon>Bacillati</taxon>
        <taxon>Actinomycetota</taxon>
        <taxon>Actinomycetes</taxon>
        <taxon>Pseudonocardiales</taxon>
        <taxon>Pseudonocardiaceae</taxon>
        <taxon>Saccharothrix</taxon>
    </lineage>
</organism>
<reference evidence="4" key="1">
    <citation type="journal article" date="2019" name="Int. J. Syst. Evol. Microbiol.">
        <title>The Global Catalogue of Microorganisms (GCM) 10K type strain sequencing project: providing services to taxonomists for standard genome sequencing and annotation.</title>
        <authorList>
            <consortium name="The Broad Institute Genomics Platform"/>
            <consortium name="The Broad Institute Genome Sequencing Center for Infectious Disease"/>
            <person name="Wu L."/>
            <person name="Ma J."/>
        </authorList>
    </citation>
    <scope>NUCLEOTIDE SEQUENCE [LARGE SCALE GENOMIC DNA]</scope>
    <source>
        <strain evidence="4">CCUG 60214</strain>
    </source>
</reference>
<dbReference type="PANTHER" id="PTHR43249">
    <property type="entry name" value="UDP-N-ACETYL-2-AMINO-2-DEOXY-D-GLUCURONATE OXIDASE"/>
    <property type="match status" value="1"/>
</dbReference>
<dbReference type="InterPro" id="IPR055170">
    <property type="entry name" value="GFO_IDH_MocA-like_dom"/>
</dbReference>
<dbReference type="RefSeq" id="WP_380724486.1">
    <property type="nucleotide sequence ID" value="NZ_JBHTLK010000090.1"/>
</dbReference>
<dbReference type="EMBL" id="JBHTLK010000090">
    <property type="protein sequence ID" value="MFD1149072.1"/>
    <property type="molecule type" value="Genomic_DNA"/>
</dbReference>
<dbReference type="InterPro" id="IPR000683">
    <property type="entry name" value="Gfo/Idh/MocA-like_OxRdtase_N"/>
</dbReference>
<dbReference type="Gene3D" id="3.40.50.720">
    <property type="entry name" value="NAD(P)-binding Rossmann-like Domain"/>
    <property type="match status" value="1"/>
</dbReference>
<evidence type="ECO:0000313" key="4">
    <source>
        <dbReference type="Proteomes" id="UP001597168"/>
    </source>
</evidence>
<dbReference type="Gene3D" id="3.30.360.10">
    <property type="entry name" value="Dihydrodipicolinate Reductase, domain 2"/>
    <property type="match status" value="1"/>
</dbReference>